<organism evidence="5 6">
    <name type="scientific">Cytospora paraplurivora</name>
    <dbReference type="NCBI Taxonomy" id="2898453"/>
    <lineage>
        <taxon>Eukaryota</taxon>
        <taxon>Fungi</taxon>
        <taxon>Dikarya</taxon>
        <taxon>Ascomycota</taxon>
        <taxon>Pezizomycotina</taxon>
        <taxon>Sordariomycetes</taxon>
        <taxon>Sordariomycetidae</taxon>
        <taxon>Diaporthales</taxon>
        <taxon>Cytosporaceae</taxon>
        <taxon>Cytospora</taxon>
    </lineage>
</organism>
<evidence type="ECO:0000256" key="1">
    <source>
        <dbReference type="ARBA" id="ARBA00022603"/>
    </source>
</evidence>
<keyword evidence="6" id="KW-1185">Reference proteome</keyword>
<dbReference type="InterPro" id="IPR029063">
    <property type="entry name" value="SAM-dependent_MTases_sf"/>
</dbReference>
<dbReference type="AlphaFoldDB" id="A0AAN9YFQ0"/>
<name>A0AAN9YFQ0_9PEZI</name>
<dbReference type="Gene3D" id="3.40.50.150">
    <property type="entry name" value="Vaccinia Virus protein VP39"/>
    <property type="match status" value="1"/>
</dbReference>
<keyword evidence="2" id="KW-0808">Transferase</keyword>
<dbReference type="GO" id="GO:0032259">
    <property type="term" value="P:methylation"/>
    <property type="evidence" value="ECO:0007669"/>
    <property type="project" value="UniProtKB-KW"/>
</dbReference>
<keyword evidence="1" id="KW-0489">Methyltransferase</keyword>
<gene>
    <name evidence="5" type="ORF">SLS53_005737</name>
</gene>
<dbReference type="InterPro" id="IPR016461">
    <property type="entry name" value="COMT-like"/>
</dbReference>
<dbReference type="Pfam" id="PF00891">
    <property type="entry name" value="Methyltransf_2"/>
    <property type="match status" value="1"/>
</dbReference>
<dbReference type="SUPFAM" id="SSF53335">
    <property type="entry name" value="S-adenosyl-L-methionine-dependent methyltransferases"/>
    <property type="match status" value="1"/>
</dbReference>
<dbReference type="EMBL" id="JAJSPL020000022">
    <property type="protein sequence ID" value="KAK7739767.1"/>
    <property type="molecule type" value="Genomic_DNA"/>
</dbReference>
<evidence type="ECO:0000256" key="2">
    <source>
        <dbReference type="ARBA" id="ARBA00022679"/>
    </source>
</evidence>
<dbReference type="GO" id="GO:0008171">
    <property type="term" value="F:O-methyltransferase activity"/>
    <property type="evidence" value="ECO:0007669"/>
    <property type="project" value="InterPro"/>
</dbReference>
<evidence type="ECO:0000313" key="6">
    <source>
        <dbReference type="Proteomes" id="UP001320245"/>
    </source>
</evidence>
<evidence type="ECO:0000313" key="5">
    <source>
        <dbReference type="EMBL" id="KAK7739767.1"/>
    </source>
</evidence>
<dbReference type="Proteomes" id="UP001320245">
    <property type="component" value="Unassembled WGS sequence"/>
</dbReference>
<protein>
    <recommendedName>
        <fullName evidence="4">O-methyltransferase C-terminal domain-containing protein</fullName>
    </recommendedName>
</protein>
<dbReference type="PANTHER" id="PTHR43712">
    <property type="entry name" value="PUTATIVE (AFU_ORTHOLOGUE AFUA_4G14580)-RELATED"/>
    <property type="match status" value="1"/>
</dbReference>
<dbReference type="PROSITE" id="PS51683">
    <property type="entry name" value="SAM_OMT_II"/>
    <property type="match status" value="1"/>
</dbReference>
<dbReference type="InterPro" id="IPR001077">
    <property type="entry name" value="COMT_C"/>
</dbReference>
<sequence length="404" mass="45834">MSTSPSAISSPRTETAKELTATTEHLNATVQDFVTKTEDINDVVDKAQRRKIIDAAQKILDTIKEPGDRWIHFVQETASYTAAKLFYDWGAFEAIPLQESISYHELAVFTDTEEALLRRTGGVLVSNGVLKQFGENNVSHTHRSLDYRRDSYVSDTLNMSWTNGFVSYARYPEYFEKYGRKEPQTINHVTVTFAHGKPELGYYEMIEQDPEWLRSFTKGMAHTSSHSPISGIYDFSWLVSEVEKNPNSDRAVLVDVGGGKGGAIKAICEEFPGLPPHRFVLEDRPETLEGIEALDEPELVQVQKVAMDFHKEQPVKGAYTYWVRRCFHNYSDEVSKNMLGIIADAMANDSRLLVQEDVLDNPPNKMASFMDFMMIGFGGKQRTLESWSRLFNAVGLAYLERVKR</sequence>
<keyword evidence="3" id="KW-0949">S-adenosyl-L-methionine</keyword>
<dbReference type="PANTHER" id="PTHR43712:SF16">
    <property type="entry name" value="O-METHYLTRANSFERASE ELCB"/>
    <property type="match status" value="1"/>
</dbReference>
<proteinExistence type="predicted"/>
<feature type="domain" description="O-methyltransferase C-terminal" evidence="4">
    <location>
        <begin position="194"/>
        <end position="395"/>
    </location>
</feature>
<comment type="caution">
    <text evidence="5">The sequence shown here is derived from an EMBL/GenBank/DDBJ whole genome shotgun (WGS) entry which is preliminary data.</text>
</comment>
<accession>A0AAN9YFQ0</accession>
<evidence type="ECO:0000256" key="3">
    <source>
        <dbReference type="ARBA" id="ARBA00022691"/>
    </source>
</evidence>
<reference evidence="5 6" key="1">
    <citation type="journal article" date="2023" name="PLoS ONE">
        <title>Cytospora paraplurivora sp. nov. isolated from orchards with fruit tree decline syndrome in Ontario, Canada.</title>
        <authorList>
            <person name="Ilyukhin E."/>
            <person name="Nguyen H.D.T."/>
            <person name="Castle A.J."/>
            <person name="Ellouze W."/>
        </authorList>
    </citation>
    <scope>NUCLEOTIDE SEQUENCE [LARGE SCALE GENOMIC DNA]</scope>
    <source>
        <strain evidence="5 6">FDS-564</strain>
    </source>
</reference>
<evidence type="ECO:0000259" key="4">
    <source>
        <dbReference type="Pfam" id="PF00891"/>
    </source>
</evidence>